<dbReference type="AlphaFoldDB" id="A0AA86S1H0"/>
<organism evidence="2 3">
    <name type="scientific">Sphenostylis stenocarpa</name>
    <dbReference type="NCBI Taxonomy" id="92480"/>
    <lineage>
        <taxon>Eukaryota</taxon>
        <taxon>Viridiplantae</taxon>
        <taxon>Streptophyta</taxon>
        <taxon>Embryophyta</taxon>
        <taxon>Tracheophyta</taxon>
        <taxon>Spermatophyta</taxon>
        <taxon>Magnoliopsida</taxon>
        <taxon>eudicotyledons</taxon>
        <taxon>Gunneridae</taxon>
        <taxon>Pentapetalae</taxon>
        <taxon>rosids</taxon>
        <taxon>fabids</taxon>
        <taxon>Fabales</taxon>
        <taxon>Fabaceae</taxon>
        <taxon>Papilionoideae</taxon>
        <taxon>50 kb inversion clade</taxon>
        <taxon>NPAAA clade</taxon>
        <taxon>indigoferoid/millettioid clade</taxon>
        <taxon>Phaseoleae</taxon>
        <taxon>Sphenostylis</taxon>
    </lineage>
</organism>
<accession>A0AA86S1H0</accession>
<proteinExistence type="predicted"/>
<gene>
    <name evidence="2" type="ORF">AYBTSS11_LOCUS5051</name>
</gene>
<protein>
    <submittedName>
        <fullName evidence="2">Uncharacterized protein</fullName>
    </submittedName>
</protein>
<dbReference type="EMBL" id="OY731399">
    <property type="protein sequence ID" value="CAJ1931076.1"/>
    <property type="molecule type" value="Genomic_DNA"/>
</dbReference>
<feature type="region of interest" description="Disordered" evidence="1">
    <location>
        <begin position="145"/>
        <end position="164"/>
    </location>
</feature>
<name>A0AA86S1H0_9FABA</name>
<sequence length="164" mass="18972">MALRVGYDDEHWYALPFATMFEYVGLKPKGGHGMGYICRANKVLVLALEALRITERKASSNSKKIRHYSKLTELVWKATIHPPPRVKLWKSKGNIMIRYELVRDDPTRFMCRILVDTIVTVVILITGDKGIFKELRILQQKGVEEGSGEMQRRLQGRKKNEKEE</sequence>
<dbReference type="Proteomes" id="UP001189624">
    <property type="component" value="Chromosome 2"/>
</dbReference>
<reference evidence="2" key="1">
    <citation type="submission" date="2023-10" db="EMBL/GenBank/DDBJ databases">
        <authorList>
            <person name="Domelevo Entfellner J.-B."/>
        </authorList>
    </citation>
    <scope>NUCLEOTIDE SEQUENCE</scope>
</reference>
<evidence type="ECO:0000256" key="1">
    <source>
        <dbReference type="SAM" id="MobiDB-lite"/>
    </source>
</evidence>
<keyword evidence="3" id="KW-1185">Reference proteome</keyword>
<evidence type="ECO:0000313" key="2">
    <source>
        <dbReference type="EMBL" id="CAJ1931076.1"/>
    </source>
</evidence>
<dbReference type="Gramene" id="rna-AYBTSS11_LOCUS5051">
    <property type="protein sequence ID" value="CAJ1931076.1"/>
    <property type="gene ID" value="gene-AYBTSS11_LOCUS5051"/>
</dbReference>
<evidence type="ECO:0000313" key="3">
    <source>
        <dbReference type="Proteomes" id="UP001189624"/>
    </source>
</evidence>